<comment type="caution">
    <text evidence="2">The sequence shown here is derived from an EMBL/GenBank/DDBJ whole genome shotgun (WGS) entry which is preliminary data.</text>
</comment>
<feature type="compositionally biased region" description="Polar residues" evidence="1">
    <location>
        <begin position="228"/>
        <end position="240"/>
    </location>
</feature>
<evidence type="ECO:0000313" key="2">
    <source>
        <dbReference type="EMBL" id="PTD07032.1"/>
    </source>
</evidence>
<accession>A0A2T4GU05</accession>
<evidence type="ECO:0000256" key="1">
    <source>
        <dbReference type="SAM" id="MobiDB-lite"/>
    </source>
</evidence>
<dbReference type="EMBL" id="PVEM01000006">
    <property type="protein sequence ID" value="PTD07032.1"/>
    <property type="molecule type" value="Genomic_DNA"/>
</dbReference>
<feature type="compositionally biased region" description="Polar residues" evidence="1">
    <location>
        <begin position="182"/>
        <end position="207"/>
    </location>
</feature>
<proteinExistence type="predicted"/>
<organism evidence="2 3">
    <name type="scientific">Fusarium culmorum</name>
    <dbReference type="NCBI Taxonomy" id="5516"/>
    <lineage>
        <taxon>Eukaryota</taxon>
        <taxon>Fungi</taxon>
        <taxon>Dikarya</taxon>
        <taxon>Ascomycota</taxon>
        <taxon>Pezizomycotina</taxon>
        <taxon>Sordariomycetes</taxon>
        <taxon>Hypocreomycetidae</taxon>
        <taxon>Hypocreales</taxon>
        <taxon>Nectriaceae</taxon>
        <taxon>Fusarium</taxon>
    </lineage>
</organism>
<dbReference type="AlphaFoldDB" id="A0A2T4GU05"/>
<feature type="region of interest" description="Disordered" evidence="1">
    <location>
        <begin position="182"/>
        <end position="265"/>
    </location>
</feature>
<keyword evidence="3" id="KW-1185">Reference proteome</keyword>
<dbReference type="OrthoDB" id="5093409at2759"/>
<dbReference type="OMA" id="KIIFHRA"/>
<gene>
    <name evidence="2" type="ORF">FCULG_00006905</name>
</gene>
<name>A0A2T4GU05_FUSCU</name>
<reference evidence="2 3" key="1">
    <citation type="submission" date="2018-02" db="EMBL/GenBank/DDBJ databases">
        <title>Fusarium culmorum secondary metabolites in fungal-bacterial-plant interactions.</title>
        <authorList>
            <person name="Schmidt R."/>
        </authorList>
    </citation>
    <scope>NUCLEOTIDE SEQUENCE [LARGE SCALE GENOMIC DNA]</scope>
    <source>
        <strain evidence="2 3">PV</strain>
    </source>
</reference>
<evidence type="ECO:0000313" key="3">
    <source>
        <dbReference type="Proteomes" id="UP000241587"/>
    </source>
</evidence>
<feature type="compositionally biased region" description="Basic residues" evidence="1">
    <location>
        <begin position="247"/>
        <end position="261"/>
    </location>
</feature>
<dbReference type="Proteomes" id="UP000241587">
    <property type="component" value="Unassembled WGS sequence"/>
</dbReference>
<protein>
    <submittedName>
        <fullName evidence="2">Uncharacterized protein</fullName>
    </submittedName>
</protein>
<feature type="compositionally biased region" description="Low complexity" evidence="1">
    <location>
        <begin position="208"/>
        <end position="223"/>
    </location>
</feature>
<feature type="non-terminal residue" evidence="2">
    <location>
        <position position="300"/>
    </location>
</feature>
<sequence>MAFYFQPPIFGNYLVPAAPTGIPSILVSFPQTTYTPLYWQPAPVIVSTPQYILTSNIRIKIIFHRAGTVLASNDAYYNYTPTRETVLANLSWWSKQHNLGGRVYSGQCTLYTTRSQYSKLEIVPESGPITPADNVRKVSFADQIAPDEFQSIMSQIATNSYGAFILVDRAYVPLQVLAQGNTQSAPSGQASSDFTNNNSKDLTNAAQTTPPSTRQPSPTPSISHKGPVNSNDKQPNNTGDGNDDDKKKKKRPSLRIPRQVRRKETLMKRVMQMLTAPNLSSQLQMSEALQTVEGELEFNN</sequence>